<dbReference type="EMBL" id="MKVH01000013">
    <property type="protein sequence ID" value="OJX59361.1"/>
    <property type="molecule type" value="Genomic_DNA"/>
</dbReference>
<keyword evidence="1" id="KW-0472">Membrane</keyword>
<dbReference type="STRING" id="1895771.BGO89_02790"/>
<sequence length="246" mass="26308">MSTAAHHPVTWKRTYVTIACVVAGLLSIGIIVDQFVLPLIVSSTEVIQLPNVVGKDIDAVRQQLQGLGLQVMDVREQYSDKVVKGRIMSQNPYPGATVKEGRRVYLTVSKGIETVRVPDLSGVNLRDARLTLMRLGLNMGNISYEYSDSIASNRVLAQGIPVDAQLPYGGSIDVVVSQGPNGIHVPDVFGMSVDEARQALEQSGLQLGIIAESSSGAFDPRTVISQTPRADSVVPSGTAISITIVK</sequence>
<evidence type="ECO:0000259" key="2">
    <source>
        <dbReference type="PROSITE" id="PS51178"/>
    </source>
</evidence>
<proteinExistence type="predicted"/>
<keyword evidence="1" id="KW-0812">Transmembrane</keyword>
<comment type="caution">
    <text evidence="3">The sequence shown here is derived from an EMBL/GenBank/DDBJ whole genome shotgun (WGS) entry which is preliminary data.</text>
</comment>
<dbReference type="InterPro" id="IPR005543">
    <property type="entry name" value="PASTA_dom"/>
</dbReference>
<dbReference type="Pfam" id="PF03793">
    <property type="entry name" value="PASTA"/>
    <property type="match status" value="3"/>
</dbReference>
<dbReference type="Proteomes" id="UP000184233">
    <property type="component" value="Unassembled WGS sequence"/>
</dbReference>
<name>A0A1M3L2H1_9BACT</name>
<protein>
    <recommendedName>
        <fullName evidence="2">PASTA domain-containing protein</fullName>
    </recommendedName>
</protein>
<accession>A0A1M3L2H1</accession>
<dbReference type="SMART" id="SM00740">
    <property type="entry name" value="PASTA"/>
    <property type="match status" value="3"/>
</dbReference>
<dbReference type="AlphaFoldDB" id="A0A1M3L2H1"/>
<feature type="transmembrane region" description="Helical" evidence="1">
    <location>
        <begin position="15"/>
        <end position="41"/>
    </location>
</feature>
<dbReference type="CDD" id="cd06577">
    <property type="entry name" value="PASTA_pknB"/>
    <property type="match status" value="3"/>
</dbReference>
<feature type="domain" description="PASTA" evidence="2">
    <location>
        <begin position="43"/>
        <end position="110"/>
    </location>
</feature>
<reference evidence="3 4" key="1">
    <citation type="submission" date="2016-09" db="EMBL/GenBank/DDBJ databases">
        <title>Genome-resolved meta-omics ties microbial dynamics to process performance in biotechnology for thiocyanate degradation.</title>
        <authorList>
            <person name="Kantor R.S."/>
            <person name="Huddy R.J."/>
            <person name="Iyer R."/>
            <person name="Thomas B.C."/>
            <person name="Brown C.T."/>
            <person name="Anantharaman K."/>
            <person name="Tringe S."/>
            <person name="Hettich R.L."/>
            <person name="Harrison S.T."/>
            <person name="Banfield J.F."/>
        </authorList>
    </citation>
    <scope>NUCLEOTIDE SEQUENCE [LARGE SCALE GENOMIC DNA]</scope>
    <source>
        <strain evidence="3">59-99</strain>
    </source>
</reference>
<dbReference type="Gene3D" id="3.30.10.20">
    <property type="match status" value="3"/>
</dbReference>
<organism evidence="3 4">
    <name type="scientific">Candidatus Kapaibacterium thiocyanatum</name>
    <dbReference type="NCBI Taxonomy" id="1895771"/>
    <lineage>
        <taxon>Bacteria</taxon>
        <taxon>Pseudomonadati</taxon>
        <taxon>Candidatus Kapaibacteriota</taxon>
        <taxon>Candidatus Kapaibacteriia</taxon>
        <taxon>Candidatus Kapaibacteriales</taxon>
        <taxon>Candidatus Kapaibacteriaceae</taxon>
        <taxon>Candidatus Kapaibacterium</taxon>
    </lineage>
</organism>
<evidence type="ECO:0000313" key="3">
    <source>
        <dbReference type="EMBL" id="OJX59361.1"/>
    </source>
</evidence>
<evidence type="ECO:0000256" key="1">
    <source>
        <dbReference type="SAM" id="Phobius"/>
    </source>
</evidence>
<dbReference type="PROSITE" id="PS51178">
    <property type="entry name" value="PASTA"/>
    <property type="match status" value="3"/>
</dbReference>
<feature type="domain" description="PASTA" evidence="2">
    <location>
        <begin position="111"/>
        <end position="178"/>
    </location>
</feature>
<dbReference type="SUPFAM" id="SSF54184">
    <property type="entry name" value="Penicillin-binding protein 2x (pbp-2x), c-terminal domain"/>
    <property type="match status" value="2"/>
</dbReference>
<feature type="domain" description="PASTA" evidence="2">
    <location>
        <begin position="179"/>
        <end position="246"/>
    </location>
</feature>
<gene>
    <name evidence="3" type="ORF">BGO89_02790</name>
</gene>
<keyword evidence="1" id="KW-1133">Transmembrane helix</keyword>
<evidence type="ECO:0000313" key="4">
    <source>
        <dbReference type="Proteomes" id="UP000184233"/>
    </source>
</evidence>